<evidence type="ECO:0000313" key="11">
    <source>
        <dbReference type="Proteomes" id="UP001318860"/>
    </source>
</evidence>
<dbReference type="PANTHER" id="PTHR11730">
    <property type="entry name" value="AMMONIUM TRANSPORTER"/>
    <property type="match status" value="1"/>
</dbReference>
<feature type="domain" description="Ammonium transporter AmtB-like" evidence="9">
    <location>
        <begin position="18"/>
        <end position="429"/>
    </location>
</feature>
<name>A0ABR0V1J5_REHGL</name>
<feature type="transmembrane region" description="Helical" evidence="8">
    <location>
        <begin position="199"/>
        <end position="217"/>
    </location>
</feature>
<evidence type="ECO:0000313" key="10">
    <source>
        <dbReference type="EMBL" id="KAK6128185.1"/>
    </source>
</evidence>
<accession>A0ABR0V1J5</accession>
<sequence length="451" mass="48497">MEPSWESSVTDSINAIYLLFSAYLVFVMQLGFAMLCAGSVRAKNAMNIMLTNVVDAVVGSLSYFLFGFAFAFGEGPNKNPFIGTSHFALKDIPTSSYDYSFFLYQWAFAIAVAGITSGSIAERTQFSAYLIFSFFLSGFVYPIAAHWVWSSSGWLSPSSGSLLFGSGAIDFAGSGVVHLVGGVAGLWGSIIEGPRVGRFDAFVVLGTFLLWFGWFGFNPGSFNKILVPYPNTTDQGNWTAVGRTAVTTTLAGSTAGIVTLFGRRLLVGHWDALDVCNGVLGGFVAITSGCSVVEPWAAIVCGFFAACVLIGLNILALKLKVDDPLEAAQLHGGCGAWGLIFTGLFAKEEFVIQTYDSGRIGVTRSYGLLLGGGWGLIGAQVVELLVLLGWVSVTMGPLFYLLHWLRILRISTDEEVAGLDISSHGGYAYNAHEEESGPRFYGEYMRMQNNS</sequence>
<evidence type="ECO:0000256" key="7">
    <source>
        <dbReference type="ARBA" id="ARBA00023177"/>
    </source>
</evidence>
<keyword evidence="11" id="KW-1185">Reference proteome</keyword>
<feature type="transmembrane region" description="Helical" evidence="8">
    <location>
        <begin position="296"/>
        <end position="316"/>
    </location>
</feature>
<dbReference type="EMBL" id="JABTTQ020001814">
    <property type="protein sequence ID" value="KAK6128185.1"/>
    <property type="molecule type" value="Genomic_DNA"/>
</dbReference>
<dbReference type="Proteomes" id="UP001318860">
    <property type="component" value="Unassembled WGS sequence"/>
</dbReference>
<comment type="caution">
    <text evidence="8">Lacks conserved residue(s) required for the propagation of feature annotation.</text>
</comment>
<evidence type="ECO:0000259" key="9">
    <source>
        <dbReference type="Pfam" id="PF00909"/>
    </source>
</evidence>
<evidence type="ECO:0000256" key="3">
    <source>
        <dbReference type="ARBA" id="ARBA00022448"/>
    </source>
</evidence>
<dbReference type="PANTHER" id="PTHR11730:SF95">
    <property type="entry name" value="AMMONIUM TRANSPORTER 1 MEMBER 3"/>
    <property type="match status" value="1"/>
</dbReference>
<keyword evidence="5 8" id="KW-1133">Transmembrane helix</keyword>
<dbReference type="NCBIfam" id="TIGR00836">
    <property type="entry name" value="amt"/>
    <property type="match status" value="1"/>
</dbReference>
<proteinExistence type="inferred from homology"/>
<feature type="transmembrane region" description="Helical" evidence="8">
    <location>
        <begin position="15"/>
        <end position="37"/>
    </location>
</feature>
<evidence type="ECO:0000256" key="8">
    <source>
        <dbReference type="RuleBase" id="RU362002"/>
    </source>
</evidence>
<reference evidence="10 11" key="1">
    <citation type="journal article" date="2021" name="Comput. Struct. Biotechnol. J.">
        <title>De novo genome assembly of the potent medicinal plant Rehmannia glutinosa using nanopore technology.</title>
        <authorList>
            <person name="Ma L."/>
            <person name="Dong C."/>
            <person name="Song C."/>
            <person name="Wang X."/>
            <person name="Zheng X."/>
            <person name="Niu Y."/>
            <person name="Chen S."/>
            <person name="Feng W."/>
        </authorList>
    </citation>
    <scope>NUCLEOTIDE SEQUENCE [LARGE SCALE GENOMIC DNA]</scope>
    <source>
        <strain evidence="10">DH-2019</strain>
    </source>
</reference>
<evidence type="ECO:0000256" key="6">
    <source>
        <dbReference type="ARBA" id="ARBA00023136"/>
    </source>
</evidence>
<feature type="transmembrane region" description="Helical" evidence="8">
    <location>
        <begin position="328"/>
        <end position="346"/>
    </location>
</feature>
<dbReference type="Gene3D" id="1.10.3430.10">
    <property type="entry name" value="Ammonium transporter AmtB like domains"/>
    <property type="match status" value="1"/>
</dbReference>
<comment type="subcellular location">
    <subcellularLocation>
        <location evidence="8">Cell membrane</location>
        <topology evidence="8">Multi-pass membrane protein</topology>
    </subcellularLocation>
    <subcellularLocation>
        <location evidence="1">Membrane</location>
        <topology evidence="1">Multi-pass membrane protein</topology>
    </subcellularLocation>
</comment>
<gene>
    <name evidence="10" type="ORF">DH2020_038074</name>
</gene>
<dbReference type="Pfam" id="PF00909">
    <property type="entry name" value="Ammonium_transp"/>
    <property type="match status" value="1"/>
</dbReference>
<keyword evidence="6 8" id="KW-0472">Membrane</keyword>
<dbReference type="PROSITE" id="PS01219">
    <property type="entry name" value="AMMONIUM_TRANSP"/>
    <property type="match status" value="1"/>
</dbReference>
<keyword evidence="7 8" id="KW-0924">Ammonia transport</keyword>
<dbReference type="InterPro" id="IPR029020">
    <property type="entry name" value="Ammonium/urea_transptr"/>
</dbReference>
<evidence type="ECO:0000256" key="1">
    <source>
        <dbReference type="ARBA" id="ARBA00004141"/>
    </source>
</evidence>
<protein>
    <recommendedName>
        <fullName evidence="8">Ammonium transporter</fullName>
    </recommendedName>
</protein>
<evidence type="ECO:0000256" key="5">
    <source>
        <dbReference type="ARBA" id="ARBA00022989"/>
    </source>
</evidence>
<dbReference type="InterPro" id="IPR001905">
    <property type="entry name" value="Ammonium_transpt"/>
</dbReference>
<feature type="transmembrane region" description="Helical" evidence="8">
    <location>
        <begin position="49"/>
        <end position="72"/>
    </location>
</feature>
<feature type="transmembrane region" description="Helical" evidence="8">
    <location>
        <begin position="128"/>
        <end position="149"/>
    </location>
</feature>
<comment type="similarity">
    <text evidence="2 8">Belongs to the ammonia transporter channel (TC 1.A.11.2) family.</text>
</comment>
<feature type="transmembrane region" description="Helical" evidence="8">
    <location>
        <begin position="161"/>
        <end position="187"/>
    </location>
</feature>
<organism evidence="10 11">
    <name type="scientific">Rehmannia glutinosa</name>
    <name type="common">Chinese foxglove</name>
    <dbReference type="NCBI Taxonomy" id="99300"/>
    <lineage>
        <taxon>Eukaryota</taxon>
        <taxon>Viridiplantae</taxon>
        <taxon>Streptophyta</taxon>
        <taxon>Embryophyta</taxon>
        <taxon>Tracheophyta</taxon>
        <taxon>Spermatophyta</taxon>
        <taxon>Magnoliopsida</taxon>
        <taxon>eudicotyledons</taxon>
        <taxon>Gunneridae</taxon>
        <taxon>Pentapetalae</taxon>
        <taxon>asterids</taxon>
        <taxon>lamiids</taxon>
        <taxon>Lamiales</taxon>
        <taxon>Orobanchaceae</taxon>
        <taxon>Rehmannieae</taxon>
        <taxon>Rehmannia</taxon>
    </lineage>
</organism>
<comment type="caution">
    <text evidence="10">The sequence shown here is derived from an EMBL/GenBank/DDBJ whole genome shotgun (WGS) entry which is preliminary data.</text>
</comment>
<keyword evidence="3 8" id="KW-0813">Transport</keyword>
<dbReference type="SUPFAM" id="SSF111352">
    <property type="entry name" value="Ammonium transporter"/>
    <property type="match status" value="1"/>
</dbReference>
<feature type="transmembrane region" description="Helical" evidence="8">
    <location>
        <begin position="374"/>
        <end position="402"/>
    </location>
</feature>
<dbReference type="InterPro" id="IPR024041">
    <property type="entry name" value="NH4_transpt_AmtB-like_dom"/>
</dbReference>
<keyword evidence="4 8" id="KW-0812">Transmembrane</keyword>
<evidence type="ECO:0000256" key="4">
    <source>
        <dbReference type="ARBA" id="ARBA00022692"/>
    </source>
</evidence>
<feature type="transmembrane region" description="Helical" evidence="8">
    <location>
        <begin position="103"/>
        <end position="121"/>
    </location>
</feature>
<dbReference type="InterPro" id="IPR018047">
    <property type="entry name" value="Ammonium_transpt_CS"/>
</dbReference>
<evidence type="ECO:0000256" key="2">
    <source>
        <dbReference type="ARBA" id="ARBA00005887"/>
    </source>
</evidence>